<dbReference type="InterPro" id="IPR036116">
    <property type="entry name" value="FN3_sf"/>
</dbReference>
<protein>
    <recommendedName>
        <fullName evidence="6">Fibronectin type-III domain-containing protein</fullName>
    </recommendedName>
</protein>
<feature type="domain" description="Fibronectin type-III" evidence="6">
    <location>
        <begin position="217"/>
        <end position="302"/>
    </location>
</feature>
<feature type="region of interest" description="Disordered" evidence="4">
    <location>
        <begin position="123"/>
        <end position="147"/>
    </location>
</feature>
<dbReference type="GO" id="GO:0000272">
    <property type="term" value="P:polysaccharide catabolic process"/>
    <property type="evidence" value="ECO:0007669"/>
    <property type="project" value="UniProtKB-KW"/>
</dbReference>
<keyword evidence="3" id="KW-0119">Carbohydrate metabolism</keyword>
<dbReference type="RefSeq" id="WP_203901842.1">
    <property type="nucleotide sequence ID" value="NZ_BOPF01000020.1"/>
</dbReference>
<dbReference type="CDD" id="cd00063">
    <property type="entry name" value="FN3"/>
    <property type="match status" value="1"/>
</dbReference>
<evidence type="ECO:0000256" key="4">
    <source>
        <dbReference type="SAM" id="MobiDB-lite"/>
    </source>
</evidence>
<keyword evidence="8" id="KW-1185">Reference proteome</keyword>
<dbReference type="InterPro" id="IPR013783">
    <property type="entry name" value="Ig-like_fold"/>
</dbReference>
<dbReference type="PANTHER" id="PTHR36842">
    <property type="entry name" value="PROTEIN TOLB HOMOLOG"/>
    <property type="match status" value="1"/>
</dbReference>
<comment type="similarity">
    <text evidence="1">Belongs to the TolB family.</text>
</comment>
<reference evidence="7" key="1">
    <citation type="submission" date="2021-01" db="EMBL/GenBank/DDBJ databases">
        <title>Whole genome shotgun sequence of Virgisporangium aliadipatigenens NBRC 105644.</title>
        <authorList>
            <person name="Komaki H."/>
            <person name="Tamura T."/>
        </authorList>
    </citation>
    <scope>NUCLEOTIDE SEQUENCE</scope>
    <source>
        <strain evidence="7">NBRC 105644</strain>
    </source>
</reference>
<feature type="chain" id="PRO_5035287272" description="Fibronectin type-III domain-containing protein" evidence="5">
    <location>
        <begin position="24"/>
        <end position="628"/>
    </location>
</feature>
<evidence type="ECO:0000256" key="2">
    <source>
        <dbReference type="ARBA" id="ARBA00023295"/>
    </source>
</evidence>
<keyword evidence="5" id="KW-0732">Signal</keyword>
<dbReference type="Proteomes" id="UP000619260">
    <property type="component" value="Unassembled WGS sequence"/>
</dbReference>
<organism evidence="7 8">
    <name type="scientific">Virgisporangium aliadipatigenens</name>
    <dbReference type="NCBI Taxonomy" id="741659"/>
    <lineage>
        <taxon>Bacteria</taxon>
        <taxon>Bacillati</taxon>
        <taxon>Actinomycetota</taxon>
        <taxon>Actinomycetes</taxon>
        <taxon>Micromonosporales</taxon>
        <taxon>Micromonosporaceae</taxon>
        <taxon>Virgisporangium</taxon>
    </lineage>
</organism>
<dbReference type="Pfam" id="PF07676">
    <property type="entry name" value="PD40"/>
    <property type="match status" value="2"/>
</dbReference>
<dbReference type="InterPro" id="IPR003961">
    <property type="entry name" value="FN3_dom"/>
</dbReference>
<dbReference type="PANTHER" id="PTHR36842:SF2">
    <property type="entry name" value="SLR0505 PROTEIN"/>
    <property type="match status" value="1"/>
</dbReference>
<evidence type="ECO:0000313" key="8">
    <source>
        <dbReference type="Proteomes" id="UP000619260"/>
    </source>
</evidence>
<dbReference type="SUPFAM" id="SSF82171">
    <property type="entry name" value="DPP6 N-terminal domain-like"/>
    <property type="match status" value="1"/>
</dbReference>
<dbReference type="Gene3D" id="2.60.40.10">
    <property type="entry name" value="Immunoglobulins"/>
    <property type="match status" value="3"/>
</dbReference>
<gene>
    <name evidence="7" type="ORF">Val02_52400</name>
</gene>
<name>A0A8J4DS54_9ACTN</name>
<dbReference type="SMART" id="SM00060">
    <property type="entry name" value="FN3"/>
    <property type="match status" value="3"/>
</dbReference>
<comment type="caution">
    <text evidence="7">The sequence shown here is derived from an EMBL/GenBank/DDBJ whole genome shotgun (WGS) entry which is preliminary data.</text>
</comment>
<sequence length="628" mass="63497">MRSLKLAGVALVVVVTGGGGAVAASAGAPAAVGVARSSSSNAAQKAPLAAPDGLGVVPGDGSATLTWAAVAGAVSYRVQRDGNPIATVLAPEAGYLDTDVANGVDVTYRVLAVDASGRMSAPSAEATVRPLPPAPGVPTRPRATAGDSEVTLTWPATAHGYVVTRDGEEVATVTTPGWTDAAATNGTTYAYAVRAVDRFGQRSGASPSVTAKPVAPAPVTPTGLVAVESSGKVVLSWNVSVRATAYTVLRDNVAVSTVDSESYVDTAVKAGSTHTYRVRARGEAGLTSALSAAVSVTLAAPAVEAPVAGPTLTTVSNGAGAKPFISANGRYVAFTAFGTGTSDVYVYDRTTKKLTRDGEGGEAVGISADGRYVAFTVERELYVRDRRLGSTAPVGDGGVVTAAMSADGEHLAYTAVADGTVDVFVHTLGVSTRLATTGVPIASAAAYGVAISADGRYVAFVSDAADLVAGDTNGTADVFVHDRVAETFARVSVATGGGQAAEGGMHRPGISTDGRYVSFSSTSSDLVPGDTNGRADVFVHDRTLGVTLRVGAPSDVDVRAEAMSADGRYVTFRSVTPGRPEEIFVFDREAGTARLLHAGAGSSISADGRHVAFHAMGADAQQVYLLEV</sequence>
<dbReference type="AlphaFoldDB" id="A0A8J4DS54"/>
<evidence type="ECO:0000256" key="3">
    <source>
        <dbReference type="ARBA" id="ARBA00023326"/>
    </source>
</evidence>
<dbReference type="InterPro" id="IPR011659">
    <property type="entry name" value="WD40"/>
</dbReference>
<dbReference type="EMBL" id="BOPF01000020">
    <property type="protein sequence ID" value="GIJ48354.1"/>
    <property type="molecule type" value="Genomic_DNA"/>
</dbReference>
<evidence type="ECO:0000256" key="5">
    <source>
        <dbReference type="SAM" id="SignalP"/>
    </source>
</evidence>
<accession>A0A8J4DS54</accession>
<keyword evidence="3" id="KW-0624">Polysaccharide degradation</keyword>
<dbReference type="SUPFAM" id="SSF49265">
    <property type="entry name" value="Fibronectin type III"/>
    <property type="match status" value="2"/>
</dbReference>
<dbReference type="GO" id="GO:0016798">
    <property type="term" value="F:hydrolase activity, acting on glycosyl bonds"/>
    <property type="evidence" value="ECO:0007669"/>
    <property type="project" value="UniProtKB-KW"/>
</dbReference>
<proteinExistence type="inferred from homology"/>
<feature type="signal peptide" evidence="5">
    <location>
        <begin position="1"/>
        <end position="23"/>
    </location>
</feature>
<dbReference type="Gene3D" id="2.120.10.30">
    <property type="entry name" value="TolB, C-terminal domain"/>
    <property type="match status" value="2"/>
</dbReference>
<evidence type="ECO:0000313" key="7">
    <source>
        <dbReference type="EMBL" id="GIJ48354.1"/>
    </source>
</evidence>
<dbReference type="InterPro" id="IPR011042">
    <property type="entry name" value="6-blade_b-propeller_TolB-like"/>
</dbReference>
<evidence type="ECO:0000259" key="6">
    <source>
        <dbReference type="PROSITE" id="PS50853"/>
    </source>
</evidence>
<keyword evidence="2" id="KW-0326">Glycosidase</keyword>
<keyword evidence="2" id="KW-0378">Hydrolase</keyword>
<evidence type="ECO:0000256" key="1">
    <source>
        <dbReference type="ARBA" id="ARBA00009820"/>
    </source>
</evidence>
<dbReference type="PROSITE" id="PS50853">
    <property type="entry name" value="FN3"/>
    <property type="match status" value="1"/>
</dbReference>